<dbReference type="SUPFAM" id="SSF49319">
    <property type="entry name" value="Actinoxanthin-like"/>
    <property type="match status" value="1"/>
</dbReference>
<protein>
    <submittedName>
        <fullName evidence="2">Uncharacterized protein</fullName>
    </submittedName>
</protein>
<accession>A0A4Q7IZI9</accession>
<dbReference type="AlphaFoldDB" id="A0A4Q7IZI9"/>
<dbReference type="EMBL" id="SFCC01000020">
    <property type="protein sequence ID" value="RZQ59909.1"/>
    <property type="molecule type" value="Genomic_DNA"/>
</dbReference>
<name>A0A4Q7IZI9_9PSEU</name>
<dbReference type="InterPro" id="IPR027273">
    <property type="entry name" value="Neocarzinostatin-like"/>
</dbReference>
<evidence type="ECO:0000256" key="1">
    <source>
        <dbReference type="SAM" id="SignalP"/>
    </source>
</evidence>
<feature type="chain" id="PRO_5020245077" evidence="1">
    <location>
        <begin position="32"/>
        <end position="172"/>
    </location>
</feature>
<keyword evidence="1" id="KW-0732">Signal</keyword>
<dbReference type="PROSITE" id="PS00430">
    <property type="entry name" value="TONB_DEPENDENT_REC_1"/>
    <property type="match status" value="1"/>
</dbReference>
<organism evidence="2 3">
    <name type="scientific">Amycolatopsis suaedae</name>
    <dbReference type="NCBI Taxonomy" id="2510978"/>
    <lineage>
        <taxon>Bacteria</taxon>
        <taxon>Bacillati</taxon>
        <taxon>Actinomycetota</taxon>
        <taxon>Actinomycetes</taxon>
        <taxon>Pseudonocardiales</taxon>
        <taxon>Pseudonocardiaceae</taxon>
        <taxon>Amycolatopsis</taxon>
    </lineage>
</organism>
<dbReference type="Proteomes" id="UP000292003">
    <property type="component" value="Unassembled WGS sequence"/>
</dbReference>
<feature type="signal peptide" evidence="1">
    <location>
        <begin position="1"/>
        <end position="31"/>
    </location>
</feature>
<keyword evidence="3" id="KW-1185">Reference proteome</keyword>
<dbReference type="InterPro" id="IPR010916">
    <property type="entry name" value="TonB_box_CS"/>
</dbReference>
<dbReference type="RefSeq" id="WP_130479172.1">
    <property type="nucleotide sequence ID" value="NZ_SFCC01000020.1"/>
</dbReference>
<sequence length="172" mass="17233">MPTLPRRLATTTLALTATAASLLALGGTALAAPGSANRNGHTLSASNATGLAAAGETITVTGTGYNPQQGYYVVLCQVPEDFSYGEKPGPCAGGDGQGSGGVGPSAWVTNTPIGGNPSYPIAADGSFTARIHVKQVTGGLDCGVVTCAIVSRRDHWAANNRDADVFIPATFG</sequence>
<dbReference type="Gene3D" id="2.60.40.230">
    <property type="entry name" value="Neocarzinostatin-like"/>
    <property type="match status" value="1"/>
</dbReference>
<proteinExistence type="predicted"/>
<comment type="caution">
    <text evidence="2">The sequence shown here is derived from an EMBL/GenBank/DDBJ whole genome shotgun (WGS) entry which is preliminary data.</text>
</comment>
<evidence type="ECO:0000313" key="3">
    <source>
        <dbReference type="Proteomes" id="UP000292003"/>
    </source>
</evidence>
<evidence type="ECO:0000313" key="2">
    <source>
        <dbReference type="EMBL" id="RZQ59909.1"/>
    </source>
</evidence>
<gene>
    <name evidence="2" type="ORF">EWH70_31250</name>
</gene>
<reference evidence="2 3" key="1">
    <citation type="submission" date="2019-02" db="EMBL/GenBank/DDBJ databases">
        <title>Draft genome sequence of Amycolatopsis sp. 8-3EHSu isolated from roots of Suaeda maritima.</title>
        <authorList>
            <person name="Duangmal K."/>
            <person name="Chantavorakit T."/>
        </authorList>
    </citation>
    <scope>NUCLEOTIDE SEQUENCE [LARGE SCALE GENOMIC DNA]</scope>
    <source>
        <strain evidence="2 3">8-3EHSu</strain>
    </source>
</reference>
<dbReference type="OrthoDB" id="3826165at2"/>